<dbReference type="AlphaFoldDB" id="A0A7D7QRC7"/>
<dbReference type="Proteomes" id="UP000514713">
    <property type="component" value="Chromosome"/>
</dbReference>
<reference evidence="2" key="1">
    <citation type="submission" date="2020-06" db="EMBL/GenBank/DDBJ databases">
        <title>Nostoc edaphicum CCNP1411 genome.</title>
        <authorList>
            <person name="Fidor A."/>
            <person name="Grabski M."/>
            <person name="Gawor J."/>
            <person name="Gromadka R."/>
            <person name="Wegrzyn G."/>
            <person name="Mazur-Marzec H."/>
        </authorList>
    </citation>
    <scope>NUCLEOTIDE SEQUENCE [LARGE SCALE GENOMIC DNA]</scope>
    <source>
        <strain evidence="2">CCNP1411</strain>
    </source>
</reference>
<dbReference type="KEGG" id="ned:HUN01_09265"/>
<evidence type="ECO:0000313" key="1">
    <source>
        <dbReference type="EMBL" id="QMS87763.1"/>
    </source>
</evidence>
<proteinExistence type="predicted"/>
<evidence type="ECO:0000313" key="2">
    <source>
        <dbReference type="Proteomes" id="UP000514713"/>
    </source>
</evidence>
<keyword evidence="2" id="KW-1185">Reference proteome</keyword>
<dbReference type="EMBL" id="CP054698">
    <property type="protein sequence ID" value="QMS87763.1"/>
    <property type="molecule type" value="Genomic_DNA"/>
</dbReference>
<protein>
    <submittedName>
        <fullName evidence="1">Uncharacterized protein</fullName>
    </submittedName>
</protein>
<gene>
    <name evidence="1" type="ORF">HUN01_09265</name>
</gene>
<organism evidence="1 2">
    <name type="scientific">Nostoc edaphicum CCNP1411</name>
    <dbReference type="NCBI Taxonomy" id="1472755"/>
    <lineage>
        <taxon>Bacteria</taxon>
        <taxon>Bacillati</taxon>
        <taxon>Cyanobacteriota</taxon>
        <taxon>Cyanophyceae</taxon>
        <taxon>Nostocales</taxon>
        <taxon>Nostocaceae</taxon>
        <taxon>Nostoc</taxon>
    </lineage>
</organism>
<name>A0A7D7QRC7_9NOSO</name>
<dbReference type="RefSeq" id="WP_181931017.1">
    <property type="nucleotide sequence ID" value="NZ_CP054698.1"/>
</dbReference>
<sequence>MTENEKDTEQLNLGVAYLRDDFASFVGWASCPSLVFQGSRVAHPTRIIP</sequence>
<accession>A0A7D7QRC7</accession>